<gene>
    <name evidence="2" type="ORF">EMPG_16560</name>
</gene>
<feature type="compositionally biased region" description="Gly residues" evidence="1">
    <location>
        <begin position="191"/>
        <end position="202"/>
    </location>
</feature>
<dbReference type="GO" id="GO:0005737">
    <property type="term" value="C:cytoplasm"/>
    <property type="evidence" value="ECO:0007669"/>
    <property type="project" value="TreeGrafter"/>
</dbReference>
<protein>
    <submittedName>
        <fullName evidence="2">Glutamine amidotransferase</fullName>
    </submittedName>
</protein>
<sequence length="220" mass="23962">MGKTIRRINELIAAIPAGCGVTDLETRSLLNFAVTDGHTVVCTRYVSSKTDEAASLYFSSGTKWKEGKTKGHFKMERHDKGADIVLVASEPLTFERHNWVTVPTNSMLTIHKQTVLIHPIIDEFYDDDPNHDRSAGFAVSKGLVSKAPGTTVSLDTTCTNTTDSTNNNNNNNNNNPPISEPFTPADTPGLTTGGKTQGGNGGPPRLDELERKIRRVQLRA</sequence>
<dbReference type="InterPro" id="IPR052373">
    <property type="entry name" value="Gamma-glu_amide_hydrolase"/>
</dbReference>
<dbReference type="PANTHER" id="PTHR43187:SF1">
    <property type="entry name" value="GLUTAMINE AMIDOTRANSFERASE DUG3-RELATED"/>
    <property type="match status" value="1"/>
</dbReference>
<evidence type="ECO:0000313" key="2">
    <source>
        <dbReference type="EMBL" id="KLJ07967.1"/>
    </source>
</evidence>
<keyword evidence="2" id="KW-0315">Glutamine amidotransferase</keyword>
<evidence type="ECO:0000256" key="1">
    <source>
        <dbReference type="SAM" id="MobiDB-lite"/>
    </source>
</evidence>
<organism evidence="2 3">
    <name type="scientific">Blastomyces silverae</name>
    <dbReference type="NCBI Taxonomy" id="2060906"/>
    <lineage>
        <taxon>Eukaryota</taxon>
        <taxon>Fungi</taxon>
        <taxon>Dikarya</taxon>
        <taxon>Ascomycota</taxon>
        <taxon>Pezizomycotina</taxon>
        <taxon>Eurotiomycetes</taxon>
        <taxon>Eurotiomycetidae</taxon>
        <taxon>Onygenales</taxon>
        <taxon>Ajellomycetaceae</taxon>
        <taxon>Blastomyces</taxon>
    </lineage>
</organism>
<comment type="caution">
    <text evidence="2">The sequence shown here is derived from an EMBL/GenBank/DDBJ whole genome shotgun (WGS) entry which is preliminary data.</text>
</comment>
<proteinExistence type="predicted"/>
<dbReference type="Gene3D" id="3.60.20.10">
    <property type="entry name" value="Glutamine Phosphoribosylpyrophosphate, subunit 1, domain 1"/>
    <property type="match status" value="1"/>
</dbReference>
<dbReference type="InterPro" id="IPR029055">
    <property type="entry name" value="Ntn_hydrolases_N"/>
</dbReference>
<dbReference type="PANTHER" id="PTHR43187">
    <property type="entry name" value="GLUTAMINE AMIDOTRANSFERASE DUG3-RELATED"/>
    <property type="match status" value="1"/>
</dbReference>
<dbReference type="AlphaFoldDB" id="A0A0H1BAC1"/>
<reference evidence="3" key="1">
    <citation type="journal article" date="2015" name="PLoS Genet.">
        <title>The dynamic genome and transcriptome of the human fungal pathogen Blastomyces and close relative Emmonsia.</title>
        <authorList>
            <person name="Munoz J.F."/>
            <person name="Gauthier G.M."/>
            <person name="Desjardins C.A."/>
            <person name="Gallo J.E."/>
            <person name="Holder J."/>
            <person name="Sullivan T.D."/>
            <person name="Marty A.J."/>
            <person name="Carmen J.C."/>
            <person name="Chen Z."/>
            <person name="Ding L."/>
            <person name="Gujja S."/>
            <person name="Magrini V."/>
            <person name="Misas E."/>
            <person name="Mitreva M."/>
            <person name="Priest M."/>
            <person name="Saif S."/>
            <person name="Whiston E.A."/>
            <person name="Young S."/>
            <person name="Zeng Q."/>
            <person name="Goldman W.E."/>
            <person name="Mardis E.R."/>
            <person name="Taylor J.W."/>
            <person name="McEwen J.G."/>
            <person name="Clay O.K."/>
            <person name="Klein B.S."/>
            <person name="Cuomo C.A."/>
        </authorList>
    </citation>
    <scope>NUCLEOTIDE SEQUENCE [LARGE SCALE GENOMIC DNA]</scope>
    <source>
        <strain evidence="3">UAMH 139</strain>
    </source>
</reference>
<accession>A0A0H1BAC1</accession>
<dbReference type="EMBL" id="LDEV01002707">
    <property type="protein sequence ID" value="KLJ07967.1"/>
    <property type="molecule type" value="Genomic_DNA"/>
</dbReference>
<dbReference type="GO" id="GO:0061672">
    <property type="term" value="C:glutathione hydrolase complex"/>
    <property type="evidence" value="ECO:0007669"/>
    <property type="project" value="TreeGrafter"/>
</dbReference>
<evidence type="ECO:0000313" key="3">
    <source>
        <dbReference type="Proteomes" id="UP000053573"/>
    </source>
</evidence>
<dbReference type="GO" id="GO:0016740">
    <property type="term" value="F:transferase activity"/>
    <property type="evidence" value="ECO:0007669"/>
    <property type="project" value="UniProtKB-KW"/>
</dbReference>
<dbReference type="GO" id="GO:0006751">
    <property type="term" value="P:glutathione catabolic process"/>
    <property type="evidence" value="ECO:0007669"/>
    <property type="project" value="TreeGrafter"/>
</dbReference>
<dbReference type="STRING" id="2060906.A0A0H1BAC1"/>
<dbReference type="OrthoDB" id="14446at2759"/>
<dbReference type="Proteomes" id="UP000053573">
    <property type="component" value="Unassembled WGS sequence"/>
</dbReference>
<keyword evidence="2" id="KW-0808">Transferase</keyword>
<feature type="compositionally biased region" description="Low complexity" evidence="1">
    <location>
        <begin position="156"/>
        <end position="175"/>
    </location>
</feature>
<dbReference type="GO" id="GO:0008242">
    <property type="term" value="F:omega peptidase activity"/>
    <property type="evidence" value="ECO:0007669"/>
    <property type="project" value="TreeGrafter"/>
</dbReference>
<keyword evidence="3" id="KW-1185">Reference proteome</keyword>
<name>A0A0H1BAC1_9EURO</name>
<feature type="region of interest" description="Disordered" evidence="1">
    <location>
        <begin position="156"/>
        <end position="220"/>
    </location>
</feature>